<feature type="domain" description="PA14" evidence="2">
    <location>
        <begin position="298"/>
        <end position="448"/>
    </location>
</feature>
<dbReference type="Pfam" id="PF07394">
    <property type="entry name" value="DUF1501"/>
    <property type="match status" value="1"/>
</dbReference>
<dbReference type="Pfam" id="PF08811">
    <property type="entry name" value="DUF1800"/>
    <property type="match status" value="2"/>
</dbReference>
<reference evidence="3" key="1">
    <citation type="submission" date="2021-01" db="EMBL/GenBank/DDBJ databases">
        <authorList>
            <person name="Corre E."/>
            <person name="Pelletier E."/>
            <person name="Niang G."/>
            <person name="Scheremetjew M."/>
            <person name="Finn R."/>
            <person name="Kale V."/>
            <person name="Holt S."/>
            <person name="Cochrane G."/>
            <person name="Meng A."/>
            <person name="Brown T."/>
            <person name="Cohen L."/>
        </authorList>
    </citation>
    <scope>NUCLEOTIDE SEQUENCE</scope>
</reference>
<gene>
    <name evidence="3" type="ORF">NSCI0253_LOCUS22683</name>
</gene>
<accession>A0A7S1F7N6</accession>
<dbReference type="PROSITE" id="PS51820">
    <property type="entry name" value="PA14"/>
    <property type="match status" value="1"/>
</dbReference>
<dbReference type="InterPro" id="IPR037524">
    <property type="entry name" value="PA14/GLEYA"/>
</dbReference>
<dbReference type="PANTHER" id="PTHR43737">
    <property type="entry name" value="BLL7424 PROTEIN"/>
    <property type="match status" value="1"/>
</dbReference>
<protein>
    <recommendedName>
        <fullName evidence="2">PA14 domain-containing protein</fullName>
    </recommendedName>
</protein>
<dbReference type="Gene3D" id="3.90.182.10">
    <property type="entry name" value="Toxin - Anthrax Protective Antigen,domain 1"/>
    <property type="match status" value="1"/>
</dbReference>
<dbReference type="InterPro" id="IPR014917">
    <property type="entry name" value="DUF1800"/>
</dbReference>
<dbReference type="InterPro" id="IPR011658">
    <property type="entry name" value="PA14_dom"/>
</dbReference>
<proteinExistence type="predicted"/>
<keyword evidence="1" id="KW-0732">Signal</keyword>
<feature type="chain" id="PRO_5031304225" description="PA14 domain-containing protein" evidence="1">
    <location>
        <begin position="17"/>
        <end position="1803"/>
    </location>
</feature>
<dbReference type="EMBL" id="HBFQ01032206">
    <property type="protein sequence ID" value="CAD8848333.1"/>
    <property type="molecule type" value="Transcribed_RNA"/>
</dbReference>
<evidence type="ECO:0000256" key="1">
    <source>
        <dbReference type="SAM" id="SignalP"/>
    </source>
</evidence>
<name>A0A7S1F7N6_NOCSC</name>
<sequence>MRRLWFVVAVAPCILSEECKKTRSQCRTENSLLQTISRSSYGFEMTVVEDEAKSHRDAQFLMTATFGTTAESLSELEGKTHQEWVKEQMALPVESHRAYYRQRVNPKHNDKDSEGFGIPRAPCDLNARWVQNVFSRHDIGMTVEVRDSSAIYVNGEFRTDVAQGTVSSEWTSMMNWTGTLCNCREIVGGSVFLTQGSCRWPFSMPNPSVQSASAVPTSFSFKKIHNEPDAVVVSHVFENCSLNDGDIIQQYGRNYRFDKRLALQANDVESPLDDGVACVGRNLVNEKFCKTPKNLSPPAVDGLRLEVFYATGIWRGNFVSDWVRRPAVWYRATVPNINLPSPSGNFPGWPSRYNVAAHWRGKFIVKTAGMYSFWTGSDDGSRLFIDGAMVVDNGGWHGHEEKGGSLILSSGAHGIVAEFFQGGGGLSMILQWQGPDSNDTKEVMPEGKFFSTPWGCQVTCGSPGETASEPSEGHQWPFYAVSSWHNSWRYNDGVHSTSSVPLVKSTVWTMKALYGVDQLRQRTAWALSQIFVVSASGLDTDLNEMYLSFYDIFVRNAFLNFGDILKEVALNPLMGKYLTHTGSSSYEFNGFFPNENFAREIMQLFTIGVRKLRPDGSSVRVDGEDVPAYRTEHILNFARVFTGFANQATRNNVEYYRDNLIDPMVVYPDRHDVYPKPDLDGHFLGDGLPLCDQTGSFLSKGASFEFVSVVDAVAGNVLVLPNASALYELLCLGEGAHCEFPFSIKLSEDLMCKDVECTAGAVSQVMVAGAVYQFHPPPCVHLHYNLATINDTGSVTANLTQGYCADADGSAHAGRVQLDNLDEGNTPERQEQCLEKCKGFGGTGCELIWAQASWKNGCFVHTATTEMRGSGHGYHLCWSYHAFSSALGNVGHSYDSGKVGTLCPEGTLVTSYVECRKAIASLGLALGDVWMGSNAHITPFCSHGYGRMYFNHGEGQAHGGLQPVCRAHILVDQDGDINAGGAKFSVPWADDIAASPGSHLIGAINQPVFDVVPSAADLRGRLTITTDEPHALCTFCEGEVKGYEEEGVLTVFESHGFFYRNLESRVYLIGQNTSFRNPPVFLKSSKQLNAEAAVLNEVQVLLDHLLHHNNTAVFIAKRLIQRFTSSNPSGRYVKAVAEAFRNGTFNGTVYGGNYGDLAATVAAVVLHPDARQTGVYGGALREPMLKILHLLRAMEYEDLYGSPIIFRELQDVIGEFPFDAPSVFNFFKADYELPILPESEPEPESEQPTSILAPEFEIFTPEYFAGYLNIMNAIISWGVSERCDSKPYAGIWSSLPEDGHWRRACPQGRFTWTSGAAAEAILSDLNLLLTGGRLSPTSLGTVRSAYEDAVEGQQMKSALTAMIMTPEFNTLGETLTLTALREEGTATVVQRTQPYKAAVLLWMGGGADTWNMLVPQECELYQEYVGMRTDIALTPAELLQIDVSGQNCSKFGIHHSLSFLKELYDAGEASFVTNIGGLVEPTTMQDLNRNGQRCAHLFSHNDQTRGAHTLKCQDAGTSAKGVGGRIADALLSQRIQVASFSMAGTATWSQGVSVKRESVAGVGELSSLTDYEFWRETVRNITSVQHANVYANAYTELFLDSIETYQEMSRLLKSAKLKTKYVEYAGLSRQLKQVAQVIVLQEGRQAERDLFYVDLGDFDHHSSVKTRLRQRLNEVNSALEGFVQEMRAQGVWNNVVVMSESEFARTLDSNGGGSDHAWAGNHFVIGGGLSGGKVLNRYPESVAAGNHRDLGRGRMVPEFPWESMVVPIAQWLGVDSDSLVTAFPNLHLFGNEDIISLDAMFSV</sequence>
<dbReference type="Pfam" id="PF07691">
    <property type="entry name" value="PA14"/>
    <property type="match status" value="1"/>
</dbReference>
<evidence type="ECO:0000313" key="3">
    <source>
        <dbReference type="EMBL" id="CAD8848333.1"/>
    </source>
</evidence>
<dbReference type="SMART" id="SM00758">
    <property type="entry name" value="PA14"/>
    <property type="match status" value="1"/>
</dbReference>
<dbReference type="PANTHER" id="PTHR43737:SF1">
    <property type="entry name" value="DUF1501 DOMAIN-CONTAINING PROTEIN"/>
    <property type="match status" value="1"/>
</dbReference>
<dbReference type="SUPFAM" id="SSF56988">
    <property type="entry name" value="Anthrax protective antigen"/>
    <property type="match status" value="1"/>
</dbReference>
<dbReference type="InterPro" id="IPR010869">
    <property type="entry name" value="DUF1501"/>
</dbReference>
<feature type="signal peptide" evidence="1">
    <location>
        <begin position="1"/>
        <end position="16"/>
    </location>
</feature>
<evidence type="ECO:0000259" key="2">
    <source>
        <dbReference type="PROSITE" id="PS51820"/>
    </source>
</evidence>
<organism evidence="3">
    <name type="scientific">Noctiluca scintillans</name>
    <name type="common">Sea sparkle</name>
    <name type="synonym">Red tide dinoflagellate</name>
    <dbReference type="NCBI Taxonomy" id="2966"/>
    <lineage>
        <taxon>Eukaryota</taxon>
        <taxon>Sar</taxon>
        <taxon>Alveolata</taxon>
        <taxon>Dinophyceae</taxon>
        <taxon>Noctilucales</taxon>
        <taxon>Noctilucaceae</taxon>
        <taxon>Noctiluca</taxon>
    </lineage>
</organism>